<dbReference type="Gene3D" id="2.130.10.10">
    <property type="entry name" value="YVTN repeat-like/Quinoprotein amine dehydrogenase"/>
    <property type="match status" value="2"/>
</dbReference>
<feature type="non-terminal residue" evidence="1">
    <location>
        <position position="394"/>
    </location>
</feature>
<dbReference type="InterPro" id="IPR015943">
    <property type="entry name" value="WD40/YVTN_repeat-like_dom_sf"/>
</dbReference>
<dbReference type="EMBL" id="CADCTR010001153">
    <property type="protein sequence ID" value="CAA9283822.1"/>
    <property type="molecule type" value="Genomic_DNA"/>
</dbReference>
<dbReference type="AlphaFoldDB" id="A0A6J4JPA5"/>
<feature type="non-terminal residue" evidence="1">
    <location>
        <position position="1"/>
    </location>
</feature>
<dbReference type="Pfam" id="PF13620">
    <property type="entry name" value="CarboxypepD_reg"/>
    <property type="match status" value="1"/>
</dbReference>
<proteinExistence type="predicted"/>
<evidence type="ECO:0000313" key="1">
    <source>
        <dbReference type="EMBL" id="CAA9283822.1"/>
    </source>
</evidence>
<protein>
    <submittedName>
        <fullName evidence="1">Uncharacterized protein</fullName>
    </submittedName>
</protein>
<gene>
    <name evidence="1" type="ORF">AVDCRST_MAG93-3382</name>
</gene>
<sequence length="394" mass="41355">ATATPEASAVSAVEEPGAAGPVCTATTGFGVTCLGDAGWQSFTEENSQLGSDYVTAVARCPDNQMLFAHLAGVSAWNGTDWSSYQSWGTGTGDVMACDADGGIWVAHFQGVSHFADGAWTTHGSDKLATGASANELVNDVVVAPDGKVWVATSQSVAMFDGTDWTVFQAGQGFDKQYFISKLTVDRQDHVWAAYGDGLLEYDGAKWTAHPSSLYVTPQTVAADPQGRIWVGTLSDGIHVFDGKGWTQYDTEQSELSSNHGNAIVFDTQGRAWVGTAYGLDVWDGEAWQAYHMHTAELVDNDIAGIAVAGSGPPLPSLATKAAGSLVGRVVNADNTPLASAAVELCVEKLVSSFTGPTPCADQPLVRQTTTDADGRFTVPDLPPGRYSVTMDTGN</sequence>
<dbReference type="Gene3D" id="2.60.40.1120">
    <property type="entry name" value="Carboxypeptidase-like, regulatory domain"/>
    <property type="match status" value="1"/>
</dbReference>
<organism evidence="1">
    <name type="scientific">uncultured Chloroflexia bacterium</name>
    <dbReference type="NCBI Taxonomy" id="1672391"/>
    <lineage>
        <taxon>Bacteria</taxon>
        <taxon>Bacillati</taxon>
        <taxon>Chloroflexota</taxon>
        <taxon>Chloroflexia</taxon>
        <taxon>environmental samples</taxon>
    </lineage>
</organism>
<accession>A0A6J4JPA5</accession>
<dbReference type="InterPro" id="IPR013784">
    <property type="entry name" value="Carb-bd-like_fold"/>
</dbReference>
<dbReference type="SUPFAM" id="SSF63829">
    <property type="entry name" value="Calcium-dependent phosphotriesterase"/>
    <property type="match status" value="1"/>
</dbReference>
<dbReference type="GO" id="GO:0030246">
    <property type="term" value="F:carbohydrate binding"/>
    <property type="evidence" value="ECO:0007669"/>
    <property type="project" value="InterPro"/>
</dbReference>
<dbReference type="SUPFAM" id="SSF49452">
    <property type="entry name" value="Starch-binding domain-like"/>
    <property type="match status" value="1"/>
</dbReference>
<reference evidence="1" key="1">
    <citation type="submission" date="2020-02" db="EMBL/GenBank/DDBJ databases">
        <authorList>
            <person name="Meier V. D."/>
        </authorList>
    </citation>
    <scope>NUCLEOTIDE SEQUENCE</scope>
    <source>
        <strain evidence="1">AVDCRST_MAG93</strain>
    </source>
</reference>
<name>A0A6J4JPA5_9CHLR</name>